<keyword evidence="8 9" id="KW-0066">ATP synthesis</keyword>
<dbReference type="GO" id="GO:0005886">
    <property type="term" value="C:plasma membrane"/>
    <property type="evidence" value="ECO:0007669"/>
    <property type="project" value="UniProtKB-SubCell"/>
</dbReference>
<reference evidence="13" key="1">
    <citation type="submission" date="2020-10" db="EMBL/GenBank/DDBJ databases">
        <authorList>
            <person name="Gilroy R."/>
        </authorList>
    </citation>
    <scope>NUCLEOTIDE SEQUENCE</scope>
    <source>
        <strain evidence="13">ChiSxjej2B14-8506</strain>
    </source>
</reference>
<dbReference type="InterPro" id="IPR036794">
    <property type="entry name" value="ATP_F1_dsu/esu_C_sf"/>
</dbReference>
<evidence type="ECO:0000256" key="5">
    <source>
        <dbReference type="ARBA" id="ARBA00023065"/>
    </source>
</evidence>
<evidence type="ECO:0000256" key="3">
    <source>
        <dbReference type="ARBA" id="ARBA00022448"/>
    </source>
</evidence>
<dbReference type="EMBL" id="DVNK01000054">
    <property type="protein sequence ID" value="HIU47425.1"/>
    <property type="molecule type" value="Genomic_DNA"/>
</dbReference>
<dbReference type="InterPro" id="IPR036771">
    <property type="entry name" value="ATPsynth_dsu/esu_N"/>
</dbReference>
<evidence type="ECO:0000259" key="11">
    <source>
        <dbReference type="Pfam" id="PF00401"/>
    </source>
</evidence>
<sequence length="137" mass="15791">MSKLFHLEMITPERRFFDGQVESVQLPCLDGLMGIMADHEPAVISLDVGTIKLLCDGKWMECTTSFGFVEIRRDETIIFAQSFEWPEEIDINRALAAKELAERHLKNQRSQREYLINKVALARAMVRLQTGRKSINH</sequence>
<evidence type="ECO:0000256" key="4">
    <source>
        <dbReference type="ARBA" id="ARBA00022475"/>
    </source>
</evidence>
<dbReference type="CDD" id="cd12152">
    <property type="entry name" value="F1-ATPase_delta"/>
    <property type="match status" value="1"/>
</dbReference>
<dbReference type="InterPro" id="IPR020547">
    <property type="entry name" value="ATP_synth_F1_esu_C"/>
</dbReference>
<protein>
    <recommendedName>
        <fullName evidence="9">ATP synthase epsilon chain</fullName>
    </recommendedName>
    <alternativeName>
        <fullName evidence="9">ATP synthase F1 sector epsilon subunit</fullName>
    </alternativeName>
    <alternativeName>
        <fullName evidence="9">F-ATPase epsilon subunit</fullName>
    </alternativeName>
</protein>
<dbReference type="Pfam" id="PF00401">
    <property type="entry name" value="ATP-synt_DE"/>
    <property type="match status" value="1"/>
</dbReference>
<dbReference type="PANTHER" id="PTHR13822:SF10">
    <property type="entry name" value="ATP SYNTHASE EPSILON CHAIN, CHLOROPLASTIC"/>
    <property type="match status" value="1"/>
</dbReference>
<keyword evidence="6 9" id="KW-0472">Membrane</keyword>
<evidence type="ECO:0000256" key="1">
    <source>
        <dbReference type="ARBA" id="ARBA00004202"/>
    </source>
</evidence>
<keyword evidence="4 9" id="KW-1003">Cell membrane</keyword>
<evidence type="ECO:0000313" key="13">
    <source>
        <dbReference type="EMBL" id="HIU47425.1"/>
    </source>
</evidence>
<evidence type="ECO:0000256" key="10">
    <source>
        <dbReference type="RuleBase" id="RU003656"/>
    </source>
</evidence>
<evidence type="ECO:0000259" key="12">
    <source>
        <dbReference type="Pfam" id="PF02823"/>
    </source>
</evidence>
<accession>A0A9D1LSR4</accession>
<keyword evidence="3 9" id="KW-0813">Transport</keyword>
<comment type="subunit">
    <text evidence="9 10">F-type ATPases have 2 components, CF(1) - the catalytic core - and CF(0) - the membrane proton channel. CF(1) has five subunits: alpha(3), beta(3), gamma(1), delta(1), epsilon(1). CF(0) has three main subunits: a, b and c.</text>
</comment>
<comment type="caution">
    <text evidence="13">The sequence shown here is derived from an EMBL/GenBank/DDBJ whole genome shotgun (WGS) entry which is preliminary data.</text>
</comment>
<gene>
    <name evidence="9 13" type="primary">atpC</name>
    <name evidence="13" type="ORF">IAC59_09255</name>
</gene>
<name>A0A9D1LSR4_9FIRM</name>
<comment type="function">
    <text evidence="9">Produces ATP from ADP in the presence of a proton gradient across the membrane.</text>
</comment>
<dbReference type="SUPFAM" id="SSF46604">
    <property type="entry name" value="Epsilon subunit of F1F0-ATP synthase C-terminal domain"/>
    <property type="match status" value="1"/>
</dbReference>
<organism evidence="13 14">
    <name type="scientific">Candidatus Fimadaptatus faecigallinarum</name>
    <dbReference type="NCBI Taxonomy" id="2840814"/>
    <lineage>
        <taxon>Bacteria</taxon>
        <taxon>Bacillati</taxon>
        <taxon>Bacillota</taxon>
        <taxon>Clostridia</taxon>
        <taxon>Eubacteriales</taxon>
        <taxon>Candidatus Fimadaptatus</taxon>
    </lineage>
</organism>
<feature type="domain" description="ATP synthase epsilon subunit C-terminal" evidence="11">
    <location>
        <begin position="87"/>
        <end position="130"/>
    </location>
</feature>
<dbReference type="GO" id="GO:0005524">
    <property type="term" value="F:ATP binding"/>
    <property type="evidence" value="ECO:0007669"/>
    <property type="project" value="UniProtKB-UniRule"/>
</dbReference>
<dbReference type="HAMAP" id="MF_00530">
    <property type="entry name" value="ATP_synth_epsil_bac"/>
    <property type="match status" value="1"/>
</dbReference>
<comment type="subcellular location">
    <subcellularLocation>
        <location evidence="1 9">Cell membrane</location>
        <topology evidence="1 9">Peripheral membrane protein</topology>
    </subcellularLocation>
</comment>
<dbReference type="Gene3D" id="2.60.15.10">
    <property type="entry name" value="F0F1 ATP synthase delta/epsilon subunit, N-terminal"/>
    <property type="match status" value="1"/>
</dbReference>
<evidence type="ECO:0000256" key="2">
    <source>
        <dbReference type="ARBA" id="ARBA00005712"/>
    </source>
</evidence>
<dbReference type="GO" id="GO:0046933">
    <property type="term" value="F:proton-transporting ATP synthase activity, rotational mechanism"/>
    <property type="evidence" value="ECO:0007669"/>
    <property type="project" value="UniProtKB-UniRule"/>
</dbReference>
<comment type="similarity">
    <text evidence="2 9 10">Belongs to the ATPase epsilon chain family.</text>
</comment>
<proteinExistence type="inferred from homology"/>
<dbReference type="InterPro" id="IPR020546">
    <property type="entry name" value="ATP_synth_F1_dsu/esu_N"/>
</dbReference>
<keyword evidence="9" id="KW-0375">Hydrogen ion transport</keyword>
<dbReference type="Gene3D" id="1.20.5.440">
    <property type="entry name" value="ATP synthase delta/epsilon subunit, C-terminal domain"/>
    <property type="match status" value="1"/>
</dbReference>
<dbReference type="GO" id="GO:0045259">
    <property type="term" value="C:proton-transporting ATP synthase complex"/>
    <property type="evidence" value="ECO:0007669"/>
    <property type="project" value="UniProtKB-KW"/>
</dbReference>
<dbReference type="InterPro" id="IPR001469">
    <property type="entry name" value="ATP_synth_F1_dsu/esu"/>
</dbReference>
<evidence type="ECO:0000256" key="8">
    <source>
        <dbReference type="ARBA" id="ARBA00023310"/>
    </source>
</evidence>
<feature type="domain" description="ATP synthase F1 complex delta/epsilon subunit N-terminal" evidence="12">
    <location>
        <begin position="5"/>
        <end position="82"/>
    </location>
</feature>
<dbReference type="PANTHER" id="PTHR13822">
    <property type="entry name" value="ATP SYNTHASE DELTA/EPSILON CHAIN"/>
    <property type="match status" value="1"/>
</dbReference>
<dbReference type="Proteomes" id="UP000824123">
    <property type="component" value="Unassembled WGS sequence"/>
</dbReference>
<evidence type="ECO:0000256" key="9">
    <source>
        <dbReference type="HAMAP-Rule" id="MF_00530"/>
    </source>
</evidence>
<dbReference type="NCBIfam" id="TIGR01216">
    <property type="entry name" value="ATP_synt_epsi"/>
    <property type="match status" value="1"/>
</dbReference>
<evidence type="ECO:0000256" key="6">
    <source>
        <dbReference type="ARBA" id="ARBA00023136"/>
    </source>
</evidence>
<dbReference type="Pfam" id="PF02823">
    <property type="entry name" value="ATP-synt_DE_N"/>
    <property type="match status" value="1"/>
</dbReference>
<evidence type="ECO:0000256" key="7">
    <source>
        <dbReference type="ARBA" id="ARBA00023196"/>
    </source>
</evidence>
<keyword evidence="7 9" id="KW-0139">CF(1)</keyword>
<reference evidence="13" key="2">
    <citation type="journal article" date="2021" name="PeerJ">
        <title>Extensive microbial diversity within the chicken gut microbiome revealed by metagenomics and culture.</title>
        <authorList>
            <person name="Gilroy R."/>
            <person name="Ravi A."/>
            <person name="Getino M."/>
            <person name="Pursley I."/>
            <person name="Horton D.L."/>
            <person name="Alikhan N.F."/>
            <person name="Baker D."/>
            <person name="Gharbi K."/>
            <person name="Hall N."/>
            <person name="Watson M."/>
            <person name="Adriaenssens E.M."/>
            <person name="Foster-Nyarko E."/>
            <person name="Jarju S."/>
            <person name="Secka A."/>
            <person name="Antonio M."/>
            <person name="Oren A."/>
            <person name="Chaudhuri R.R."/>
            <person name="La Ragione R."/>
            <person name="Hildebrand F."/>
            <person name="Pallen M.J."/>
        </authorList>
    </citation>
    <scope>NUCLEOTIDE SEQUENCE</scope>
    <source>
        <strain evidence="13">ChiSxjej2B14-8506</strain>
    </source>
</reference>
<evidence type="ECO:0000313" key="14">
    <source>
        <dbReference type="Proteomes" id="UP000824123"/>
    </source>
</evidence>
<keyword evidence="5 9" id="KW-0406">Ion transport</keyword>
<dbReference type="SUPFAM" id="SSF51344">
    <property type="entry name" value="Epsilon subunit of F1F0-ATP synthase N-terminal domain"/>
    <property type="match status" value="1"/>
</dbReference>
<dbReference type="AlphaFoldDB" id="A0A9D1LSR4"/>